<dbReference type="PROSITE" id="PS50011">
    <property type="entry name" value="PROTEIN_KINASE_DOM"/>
    <property type="match status" value="1"/>
</dbReference>
<keyword evidence="2" id="KW-1133">Transmembrane helix</keyword>
<comment type="caution">
    <text evidence="5">The sequence shown here is derived from an EMBL/GenBank/DDBJ whole genome shotgun (WGS) entry which is preliminary data.</text>
</comment>
<dbReference type="SUPFAM" id="SSF56112">
    <property type="entry name" value="Protein kinase-like (PK-like)"/>
    <property type="match status" value="1"/>
</dbReference>
<accession>A0A813I0R9</accession>
<protein>
    <recommendedName>
        <fullName evidence="3">Protein kinase domain-containing protein</fullName>
    </recommendedName>
</protein>
<dbReference type="InterPro" id="IPR000719">
    <property type="entry name" value="Prot_kinase_dom"/>
</dbReference>
<dbReference type="InterPro" id="IPR051681">
    <property type="entry name" value="Ser/Thr_Kinases-Pseudokinases"/>
</dbReference>
<sequence>MQLTRGSDHRRQFEAQVMAVSTGCRKPFYLVGVREESQGPEVFEGDSAPTDPTTLASTWIAQGHAAMHDQVSLPSVSNGWSAVTHRTDRIFENMSRACAKTGQDLSADDPLKKQLERMADLGGQEHWLIPCDEIKLDRSRILGNGTYGIVYVADYHGADVAVKVPRITKNRSSMGALPSFANELRILRRVRQGPASTASHSQTSKIEQTVVVLPVVPVVLLVDFIFFAVDWLNPVRHPNIVPFFGAVTWFCSRCFLFYCRGSCCYLLLYVHLLCYFESYGQFQ</sequence>
<dbReference type="GO" id="GO:0005524">
    <property type="term" value="F:ATP binding"/>
    <property type="evidence" value="ECO:0007669"/>
    <property type="project" value="UniProtKB-UniRule"/>
</dbReference>
<dbReference type="PANTHER" id="PTHR44329">
    <property type="entry name" value="SERINE/THREONINE-PROTEIN KINASE TNNI3K-RELATED"/>
    <property type="match status" value="1"/>
</dbReference>
<dbReference type="EMBL" id="CAJNNV010033385">
    <property type="protein sequence ID" value="CAE8643542.1"/>
    <property type="molecule type" value="Genomic_DNA"/>
</dbReference>
<dbReference type="InterPro" id="IPR011009">
    <property type="entry name" value="Kinase-like_dom_sf"/>
</dbReference>
<keyword evidence="6" id="KW-1185">Reference proteome</keyword>
<evidence type="ECO:0000313" key="4">
    <source>
        <dbReference type="EMBL" id="CAE8642573.1"/>
    </source>
</evidence>
<reference evidence="5" key="1">
    <citation type="submission" date="2021-02" db="EMBL/GenBank/DDBJ databases">
        <authorList>
            <person name="Dougan E. K."/>
            <person name="Rhodes N."/>
            <person name="Thang M."/>
            <person name="Chan C."/>
        </authorList>
    </citation>
    <scope>NUCLEOTIDE SEQUENCE</scope>
</reference>
<dbReference type="GO" id="GO:0004674">
    <property type="term" value="F:protein serine/threonine kinase activity"/>
    <property type="evidence" value="ECO:0007669"/>
    <property type="project" value="TreeGrafter"/>
</dbReference>
<dbReference type="Proteomes" id="UP000626109">
    <property type="component" value="Unassembled WGS sequence"/>
</dbReference>
<dbReference type="AlphaFoldDB" id="A0A813I0R9"/>
<dbReference type="Proteomes" id="UP000654075">
    <property type="component" value="Unassembled WGS sequence"/>
</dbReference>
<evidence type="ECO:0000256" key="1">
    <source>
        <dbReference type="PROSITE-ProRule" id="PRU10141"/>
    </source>
</evidence>
<dbReference type="InterPro" id="IPR017441">
    <property type="entry name" value="Protein_kinase_ATP_BS"/>
</dbReference>
<dbReference type="PROSITE" id="PS00107">
    <property type="entry name" value="PROTEIN_KINASE_ATP"/>
    <property type="match status" value="1"/>
</dbReference>
<gene>
    <name evidence="5" type="ORF">PGLA1383_LOCUS57864</name>
    <name evidence="4" type="ORF">PGLA2088_LOCUS2463</name>
</gene>
<dbReference type="EMBL" id="CAJNNW010002007">
    <property type="protein sequence ID" value="CAE8642573.1"/>
    <property type="molecule type" value="Genomic_DNA"/>
</dbReference>
<dbReference type="Gene3D" id="3.30.200.20">
    <property type="entry name" value="Phosphorylase Kinase, domain 1"/>
    <property type="match status" value="1"/>
</dbReference>
<name>A0A813I0R9_POLGL</name>
<keyword evidence="2" id="KW-0472">Membrane</keyword>
<evidence type="ECO:0000313" key="6">
    <source>
        <dbReference type="Proteomes" id="UP000654075"/>
    </source>
</evidence>
<feature type="domain" description="Protein kinase" evidence="3">
    <location>
        <begin position="136"/>
        <end position="283"/>
    </location>
</feature>
<feature type="transmembrane region" description="Helical" evidence="2">
    <location>
        <begin position="210"/>
        <end position="228"/>
    </location>
</feature>
<organism evidence="5 6">
    <name type="scientific">Polarella glacialis</name>
    <name type="common">Dinoflagellate</name>
    <dbReference type="NCBI Taxonomy" id="89957"/>
    <lineage>
        <taxon>Eukaryota</taxon>
        <taxon>Sar</taxon>
        <taxon>Alveolata</taxon>
        <taxon>Dinophyceae</taxon>
        <taxon>Suessiales</taxon>
        <taxon>Suessiaceae</taxon>
        <taxon>Polarella</taxon>
    </lineage>
</organism>
<keyword evidence="1" id="KW-0067">ATP-binding</keyword>
<evidence type="ECO:0000256" key="2">
    <source>
        <dbReference type="SAM" id="Phobius"/>
    </source>
</evidence>
<proteinExistence type="predicted"/>
<keyword evidence="1" id="KW-0547">Nucleotide-binding</keyword>
<keyword evidence="2" id="KW-0812">Transmembrane</keyword>
<feature type="binding site" evidence="1">
    <location>
        <position position="163"/>
    </location>
    <ligand>
        <name>ATP</name>
        <dbReference type="ChEBI" id="CHEBI:30616"/>
    </ligand>
</feature>
<evidence type="ECO:0000259" key="3">
    <source>
        <dbReference type="PROSITE" id="PS50011"/>
    </source>
</evidence>
<evidence type="ECO:0000313" key="5">
    <source>
        <dbReference type="EMBL" id="CAE8643542.1"/>
    </source>
</evidence>